<proteinExistence type="predicted"/>
<comment type="caution">
    <text evidence="2">The sequence shown here is derived from an EMBL/GenBank/DDBJ whole genome shotgun (WGS) entry which is preliminary data.</text>
</comment>
<keyword evidence="3" id="KW-1185">Reference proteome</keyword>
<dbReference type="VEuPathDB" id="FungiDB:RhiirA1_397115"/>
<gene>
    <name evidence="2" type="ORF">RhiirA4_459789</name>
</gene>
<protein>
    <recommendedName>
        <fullName evidence="4">MD-2-related lipid-recognition domain-containing protein</fullName>
    </recommendedName>
</protein>
<organism evidence="2 3">
    <name type="scientific">Rhizophagus irregularis</name>
    <dbReference type="NCBI Taxonomy" id="588596"/>
    <lineage>
        <taxon>Eukaryota</taxon>
        <taxon>Fungi</taxon>
        <taxon>Fungi incertae sedis</taxon>
        <taxon>Mucoromycota</taxon>
        <taxon>Glomeromycotina</taxon>
        <taxon>Glomeromycetes</taxon>
        <taxon>Glomerales</taxon>
        <taxon>Glomeraceae</taxon>
        <taxon>Rhizophagus</taxon>
    </lineage>
</organism>
<dbReference type="VEuPathDB" id="FungiDB:FUN_003849"/>
<sequence length="150" mass="16357">MNRNLIFAFLLLAALAMVNAVPYQLLKRAGDVGDPCPAPEGSYIYANLNPFPPVSNQPVNYTVEGGMLGYGITPYKTTITIAYTDKHIIEAYTKALDFYYAKGAPFSFDVLDVPTPQLPSAYAIIVIIADKTDDPNKPELHACSFATIGY</sequence>
<dbReference type="EMBL" id="LLXI01000370">
    <property type="protein sequence ID" value="PKY45259.1"/>
    <property type="molecule type" value="Genomic_DNA"/>
</dbReference>
<dbReference type="AlphaFoldDB" id="A0A2I1GF55"/>
<evidence type="ECO:0000256" key="1">
    <source>
        <dbReference type="SAM" id="SignalP"/>
    </source>
</evidence>
<keyword evidence="1" id="KW-0732">Signal</keyword>
<accession>A0A2I1GF55</accession>
<evidence type="ECO:0008006" key="4">
    <source>
        <dbReference type="Google" id="ProtNLM"/>
    </source>
</evidence>
<evidence type="ECO:0000313" key="2">
    <source>
        <dbReference type="EMBL" id="PKY45259.1"/>
    </source>
</evidence>
<reference evidence="2 3" key="1">
    <citation type="submission" date="2015-10" db="EMBL/GenBank/DDBJ databases">
        <title>Genome analyses suggest a sexual origin of heterokaryosis in a supposedly ancient asexual fungus.</title>
        <authorList>
            <person name="Ropars J."/>
            <person name="Sedzielewska K."/>
            <person name="Noel J."/>
            <person name="Charron P."/>
            <person name="Farinelli L."/>
            <person name="Marton T."/>
            <person name="Kruger M."/>
            <person name="Pelin A."/>
            <person name="Brachmann A."/>
            <person name="Corradi N."/>
        </authorList>
    </citation>
    <scope>NUCLEOTIDE SEQUENCE [LARGE SCALE GENOMIC DNA]</scope>
    <source>
        <strain evidence="2 3">A4</strain>
    </source>
</reference>
<feature type="chain" id="PRO_5014189154" description="MD-2-related lipid-recognition domain-containing protein" evidence="1">
    <location>
        <begin position="21"/>
        <end position="150"/>
    </location>
</feature>
<evidence type="ECO:0000313" key="3">
    <source>
        <dbReference type="Proteomes" id="UP000234323"/>
    </source>
</evidence>
<dbReference type="Proteomes" id="UP000234323">
    <property type="component" value="Unassembled WGS sequence"/>
</dbReference>
<feature type="signal peptide" evidence="1">
    <location>
        <begin position="1"/>
        <end position="20"/>
    </location>
</feature>
<dbReference type="VEuPathDB" id="FungiDB:RhiirFUN_005995"/>
<name>A0A2I1GF55_9GLOM</name>